<sequence length="265" mass="29485">MAATLIFVAYSVWQNRSDKADSTIFVMTGELERLAALYTSEAGALPSETDMAAMVSDLVRDEALSREARRLGLDRDDTIITRRLAQKMSFVVSDLAEDPEPTRDELLDWHATHTERFTTPATLTFSHIYFSPDLRGENTDADATDALAQLNGSSRTAPSGLGDPFMLQRQFGDVPIREIARQFGGEFANELSELNVSDEWQGPLPSAFGLHLVKLESSTPASVIPFDDIVDQVRKDWLENSRRTANEQAIQDIIARYTVEIEGVE</sequence>
<evidence type="ECO:0000256" key="5">
    <source>
        <dbReference type="ARBA" id="ARBA00023110"/>
    </source>
</evidence>
<evidence type="ECO:0000256" key="4">
    <source>
        <dbReference type="ARBA" id="ARBA00022729"/>
    </source>
</evidence>
<evidence type="ECO:0000259" key="7">
    <source>
        <dbReference type="Pfam" id="PF13145"/>
    </source>
</evidence>
<accession>A0A356WAE3</accession>
<keyword evidence="6" id="KW-0413">Isomerase</keyword>
<feature type="domain" description="PpiC" evidence="7">
    <location>
        <begin position="101"/>
        <end position="229"/>
    </location>
</feature>
<protein>
    <recommendedName>
        <fullName evidence="3">peptidylprolyl isomerase</fullName>
        <ecNumber evidence="3">5.2.1.8</ecNumber>
    </recommendedName>
</protein>
<dbReference type="Pfam" id="PF13145">
    <property type="entry name" value="Rotamase_2"/>
    <property type="match status" value="1"/>
</dbReference>
<dbReference type="PANTHER" id="PTHR47245">
    <property type="entry name" value="PEPTIDYLPROLYL ISOMERASE"/>
    <property type="match status" value="1"/>
</dbReference>
<dbReference type="AlphaFoldDB" id="A0A356WAE3"/>
<dbReference type="GO" id="GO:0003755">
    <property type="term" value="F:peptidyl-prolyl cis-trans isomerase activity"/>
    <property type="evidence" value="ECO:0007669"/>
    <property type="project" value="UniProtKB-KW"/>
</dbReference>
<dbReference type="PANTHER" id="PTHR47245:SF1">
    <property type="entry name" value="FOLDASE PROTEIN PRSA"/>
    <property type="match status" value="1"/>
</dbReference>
<keyword evidence="5" id="KW-0697">Rotamase</keyword>
<evidence type="ECO:0000256" key="2">
    <source>
        <dbReference type="ARBA" id="ARBA00007656"/>
    </source>
</evidence>
<dbReference type="Proteomes" id="UP000263957">
    <property type="component" value="Unassembled WGS sequence"/>
</dbReference>
<evidence type="ECO:0000313" key="9">
    <source>
        <dbReference type="Proteomes" id="UP000263957"/>
    </source>
</evidence>
<name>A0A356WAE3_9PROT</name>
<dbReference type="InterPro" id="IPR000297">
    <property type="entry name" value="PPIase_PpiC"/>
</dbReference>
<evidence type="ECO:0000256" key="3">
    <source>
        <dbReference type="ARBA" id="ARBA00013194"/>
    </source>
</evidence>
<organism evidence="8 9">
    <name type="scientific">Hyphomonas atlantica</name>
    <dbReference type="NCBI Taxonomy" id="1280948"/>
    <lineage>
        <taxon>Bacteria</taxon>
        <taxon>Pseudomonadati</taxon>
        <taxon>Pseudomonadota</taxon>
        <taxon>Alphaproteobacteria</taxon>
        <taxon>Hyphomonadales</taxon>
        <taxon>Hyphomonadaceae</taxon>
        <taxon>Hyphomonas</taxon>
    </lineage>
</organism>
<proteinExistence type="inferred from homology"/>
<comment type="catalytic activity">
    <reaction evidence="1">
        <text>[protein]-peptidylproline (omega=180) = [protein]-peptidylproline (omega=0)</text>
        <dbReference type="Rhea" id="RHEA:16237"/>
        <dbReference type="Rhea" id="RHEA-COMP:10747"/>
        <dbReference type="Rhea" id="RHEA-COMP:10748"/>
        <dbReference type="ChEBI" id="CHEBI:83833"/>
        <dbReference type="ChEBI" id="CHEBI:83834"/>
        <dbReference type="EC" id="5.2.1.8"/>
    </reaction>
</comment>
<dbReference type="EC" id="5.2.1.8" evidence="3"/>
<evidence type="ECO:0000256" key="6">
    <source>
        <dbReference type="ARBA" id="ARBA00023235"/>
    </source>
</evidence>
<gene>
    <name evidence="8" type="ORF">DD728_13725</name>
</gene>
<dbReference type="InterPro" id="IPR050245">
    <property type="entry name" value="PrsA_foldase"/>
</dbReference>
<keyword evidence="4" id="KW-0732">Signal</keyword>
<comment type="caution">
    <text evidence="8">The sequence shown here is derived from an EMBL/GenBank/DDBJ whole genome shotgun (WGS) entry which is preliminary data.</text>
</comment>
<reference evidence="8 9" key="1">
    <citation type="journal article" date="2018" name="Nat. Biotechnol.">
        <title>A standardized bacterial taxonomy based on genome phylogeny substantially revises the tree of life.</title>
        <authorList>
            <person name="Parks D.H."/>
            <person name="Chuvochina M."/>
            <person name="Waite D.W."/>
            <person name="Rinke C."/>
            <person name="Skarshewski A."/>
            <person name="Chaumeil P.A."/>
            <person name="Hugenholtz P."/>
        </authorList>
    </citation>
    <scope>NUCLEOTIDE SEQUENCE [LARGE SCALE GENOMIC DNA]</scope>
    <source>
        <strain evidence="8">UBA10378</strain>
    </source>
</reference>
<dbReference type="EMBL" id="DOGS01000275">
    <property type="protein sequence ID" value="HBQ49912.1"/>
    <property type="molecule type" value="Genomic_DNA"/>
</dbReference>
<evidence type="ECO:0000256" key="1">
    <source>
        <dbReference type="ARBA" id="ARBA00000971"/>
    </source>
</evidence>
<comment type="similarity">
    <text evidence="2">Belongs to the PpiC/parvulin rotamase family.</text>
</comment>
<evidence type="ECO:0000313" key="8">
    <source>
        <dbReference type="EMBL" id="HBQ49912.1"/>
    </source>
</evidence>